<feature type="non-terminal residue" evidence="1">
    <location>
        <position position="1"/>
    </location>
</feature>
<organism evidence="1 2">
    <name type="scientific">Solirubrobacter deserti</name>
    <dbReference type="NCBI Taxonomy" id="2282478"/>
    <lineage>
        <taxon>Bacteria</taxon>
        <taxon>Bacillati</taxon>
        <taxon>Actinomycetota</taxon>
        <taxon>Thermoleophilia</taxon>
        <taxon>Solirubrobacterales</taxon>
        <taxon>Solirubrobacteraceae</taxon>
        <taxon>Solirubrobacter</taxon>
    </lineage>
</organism>
<proteinExistence type="predicted"/>
<accession>A0ABT4RVJ2</accession>
<name>A0ABT4RVJ2_9ACTN</name>
<gene>
    <name evidence="1" type="ORF">OJ962_34250</name>
</gene>
<protein>
    <submittedName>
        <fullName evidence="1">Uncharacterized protein</fullName>
    </submittedName>
</protein>
<comment type="caution">
    <text evidence="1">The sequence shown here is derived from an EMBL/GenBank/DDBJ whole genome shotgun (WGS) entry which is preliminary data.</text>
</comment>
<sequence length="241" mass="26402">CSRLVMTATLQSQAKVVFLDDLTIGGRGIRARVLEDGFVGIGVRRHRGWPWPDDSWGLTPMFGEGGWCRACGTPLSEQAGSLRLQRKGVTVRGAWVPNWRFDAICVDAALADEVRARFSVSLLPVRWPRGGDAGAFQLVVPSGDVAWFAGEELAAAARARHGTDGARCGRCGTWRWMPLRGGLLPPLVVREHDLSGDAVASPEWFGDGCKSFRQMLVRRSLGELLAHASPRDFALRDPAWR</sequence>
<dbReference type="RefSeq" id="WP_270006957.1">
    <property type="nucleotide sequence ID" value="NZ_JAPCID010000117.1"/>
</dbReference>
<dbReference type="Proteomes" id="UP001147700">
    <property type="component" value="Unassembled WGS sequence"/>
</dbReference>
<evidence type="ECO:0000313" key="1">
    <source>
        <dbReference type="EMBL" id="MDA0142598.1"/>
    </source>
</evidence>
<evidence type="ECO:0000313" key="2">
    <source>
        <dbReference type="Proteomes" id="UP001147700"/>
    </source>
</evidence>
<dbReference type="EMBL" id="JAPCID010000117">
    <property type="protein sequence ID" value="MDA0142598.1"/>
    <property type="molecule type" value="Genomic_DNA"/>
</dbReference>
<keyword evidence="2" id="KW-1185">Reference proteome</keyword>
<reference evidence="1" key="1">
    <citation type="submission" date="2022-10" db="EMBL/GenBank/DDBJ databases">
        <title>The WGS of Solirubrobacter sp. CPCC 204708.</title>
        <authorList>
            <person name="Jiang Z."/>
        </authorList>
    </citation>
    <scope>NUCLEOTIDE SEQUENCE</scope>
    <source>
        <strain evidence="1">CPCC 204708</strain>
    </source>
</reference>